<dbReference type="GO" id="GO:0016837">
    <property type="term" value="F:carbon-oxygen lyase activity, acting on polysaccharides"/>
    <property type="evidence" value="ECO:0007669"/>
    <property type="project" value="UniProtKB-ARBA"/>
</dbReference>
<evidence type="ECO:0000313" key="4">
    <source>
        <dbReference type="EMBL" id="KAF8757989.1"/>
    </source>
</evidence>
<dbReference type="AlphaFoldDB" id="A0A8H7IGW1"/>
<dbReference type="GO" id="GO:0005975">
    <property type="term" value="P:carbohydrate metabolic process"/>
    <property type="evidence" value="ECO:0007669"/>
    <property type="project" value="InterPro"/>
</dbReference>
<feature type="domain" description="Polysaccharide lyase family 8 central" evidence="3">
    <location>
        <begin position="366"/>
        <end position="612"/>
    </location>
</feature>
<dbReference type="InterPro" id="IPR038970">
    <property type="entry name" value="Lyase_8"/>
</dbReference>
<dbReference type="GO" id="GO:0005576">
    <property type="term" value="C:extracellular region"/>
    <property type="evidence" value="ECO:0007669"/>
    <property type="project" value="InterPro"/>
</dbReference>
<dbReference type="InterPro" id="IPR003159">
    <property type="entry name" value="Lyase_8_central_dom"/>
</dbReference>
<dbReference type="GO" id="GO:0030246">
    <property type="term" value="F:carbohydrate binding"/>
    <property type="evidence" value="ECO:0007669"/>
    <property type="project" value="InterPro"/>
</dbReference>
<dbReference type="SUPFAM" id="SSF74650">
    <property type="entry name" value="Galactose mutarotase-like"/>
    <property type="match status" value="1"/>
</dbReference>
<dbReference type="EMBL" id="JACYCF010000004">
    <property type="protein sequence ID" value="KAF8757989.1"/>
    <property type="molecule type" value="Genomic_DNA"/>
</dbReference>
<comment type="similarity">
    <text evidence="1">Belongs to the polysaccharide lyase 8 family.</text>
</comment>
<evidence type="ECO:0000256" key="1">
    <source>
        <dbReference type="ARBA" id="ARBA00006699"/>
    </source>
</evidence>
<name>A0A8H7IGW1_9AGAM</name>
<dbReference type="PANTHER" id="PTHR38481">
    <property type="entry name" value="HYALURONATE LYASE"/>
    <property type="match status" value="1"/>
</dbReference>
<feature type="chain" id="PRO_5034586073" evidence="2">
    <location>
        <begin position="19"/>
        <end position="664"/>
    </location>
</feature>
<dbReference type="InterPro" id="IPR014718">
    <property type="entry name" value="GH-type_carb-bd"/>
</dbReference>
<gene>
    <name evidence="4" type="ORF">RHS01_03526</name>
</gene>
<keyword evidence="2" id="KW-0732">Signal</keyword>
<organism evidence="4 5">
    <name type="scientific">Rhizoctonia solani</name>
    <dbReference type="NCBI Taxonomy" id="456999"/>
    <lineage>
        <taxon>Eukaryota</taxon>
        <taxon>Fungi</taxon>
        <taxon>Dikarya</taxon>
        <taxon>Basidiomycota</taxon>
        <taxon>Agaricomycotina</taxon>
        <taxon>Agaricomycetes</taxon>
        <taxon>Cantharellales</taxon>
        <taxon>Ceratobasidiaceae</taxon>
        <taxon>Rhizoctonia</taxon>
    </lineage>
</organism>
<keyword evidence="4" id="KW-0456">Lyase</keyword>
<feature type="signal peptide" evidence="2">
    <location>
        <begin position="1"/>
        <end position="18"/>
    </location>
</feature>
<evidence type="ECO:0000256" key="2">
    <source>
        <dbReference type="SAM" id="SignalP"/>
    </source>
</evidence>
<evidence type="ECO:0000313" key="5">
    <source>
        <dbReference type="Proteomes" id="UP000614334"/>
    </source>
</evidence>
<reference evidence="4" key="1">
    <citation type="submission" date="2020-09" db="EMBL/GenBank/DDBJ databases">
        <title>Comparative genome analyses of four rice-infecting Rhizoctonia solani isolates reveal extensive enrichment of homogalacturonan modification genes.</title>
        <authorList>
            <person name="Lee D.-Y."/>
            <person name="Jeon J."/>
            <person name="Kim K.-T."/>
            <person name="Cheong K."/>
            <person name="Song H."/>
            <person name="Choi G."/>
            <person name="Ko J."/>
            <person name="Opiyo S.O."/>
            <person name="Zuo S."/>
            <person name="Madhav S."/>
            <person name="Lee Y.-H."/>
            <person name="Wang G.-L."/>
        </authorList>
    </citation>
    <scope>NUCLEOTIDE SEQUENCE</scope>
    <source>
        <strain evidence="4">AG1-IA B2</strain>
    </source>
</reference>
<protein>
    <submittedName>
        <fullName evidence="4">Polysaccharide lyase family 8, N terminal alpha-helical domain</fullName>
    </submittedName>
</protein>
<accession>A0A8H7IGW1</accession>
<dbReference type="PANTHER" id="PTHR38481:SF1">
    <property type="entry name" value="HYALURONATE LYASE"/>
    <property type="match status" value="1"/>
</dbReference>
<dbReference type="Pfam" id="PF02278">
    <property type="entry name" value="Lyase_8"/>
    <property type="match status" value="1"/>
</dbReference>
<dbReference type="Proteomes" id="UP000614334">
    <property type="component" value="Unassembled WGS sequence"/>
</dbReference>
<dbReference type="Gene3D" id="2.70.98.10">
    <property type="match status" value="1"/>
</dbReference>
<dbReference type="Gene3D" id="1.50.10.100">
    <property type="entry name" value="Chondroitin AC/alginate lyase"/>
    <property type="match status" value="2"/>
</dbReference>
<dbReference type="InterPro" id="IPR011013">
    <property type="entry name" value="Gal_mutarotase_sf_dom"/>
</dbReference>
<sequence length="664" mass="73566">MVYFQLLTAVAVATLAYAQTDGLDKDIQTLYERRVESAVAQSGATAELVQSYMSTIQEDGTWKDVNYTTGCDARRANWPASIHWTRILAMSAAYYGAPGAEEYAKSSELRVSYREQWNIGLLMTSAQLVMEHVWMEGVLLVTYARVGLQAYGIRIGIELGNCTQMTARSDAVFYRDILPSYTAGANTLEISSIAIACALLENNRTGNITRLDGVFDRVHRELVTHDEDRVDGVKPDGSFHQHIGIIYNGNYGAVFSRNMAAFEIQSLNTRFQADEASRDVLGLLLGGTQWMVFSDPSRKKHFWDYTVIPRFISFAIADNQPSSGLGALDPNYRTLGDAWNQTQIQRFVRDLEPVPTSVNAGPLVGNRMFWNSDYMVHRTEDTITTLKLISNRTKTSECVNTQNPYGFHLSDGVMYQYSTGAEYQDMWATLDWNLAPGSTTDYNVTILDCSKTATFGIDPYAGGVSSGDAGIAAMKYLNPQTQQFSFRKAWLFFSDNVQHVLVNGVVSNSTAPVYSNLDQRLHKGPIYIDDNEITSGNHSGVSSLWHSGTGYVFPKAQETEIWLNAGEKTGEWKSIGTSTQPAYTTDMFAASIVHDSCNLDSPIEYSIFPATSSNEQFKTKASENTPSTIINDGTVSAAIDSKGHLMALRFGPKEAAQYQSRLWA</sequence>
<comment type="caution">
    <text evidence="4">The sequence shown here is derived from an EMBL/GenBank/DDBJ whole genome shotgun (WGS) entry which is preliminary data.</text>
</comment>
<dbReference type="SUPFAM" id="SSF48230">
    <property type="entry name" value="Chondroitin AC/alginate lyase"/>
    <property type="match status" value="2"/>
</dbReference>
<proteinExistence type="inferred from homology"/>
<dbReference type="InterPro" id="IPR008929">
    <property type="entry name" value="Chondroitin_lyas"/>
</dbReference>
<evidence type="ECO:0000259" key="3">
    <source>
        <dbReference type="Pfam" id="PF02278"/>
    </source>
</evidence>